<protein>
    <submittedName>
        <fullName evidence="1">Uncharacterized protein</fullName>
    </submittedName>
</protein>
<reference evidence="1" key="2">
    <citation type="journal article" date="2015" name="Fish Shellfish Immunol.">
        <title>Early steps in the European eel (Anguilla anguilla)-Vibrio vulnificus interaction in the gills: Role of the RtxA13 toxin.</title>
        <authorList>
            <person name="Callol A."/>
            <person name="Pajuelo D."/>
            <person name="Ebbesson L."/>
            <person name="Teles M."/>
            <person name="MacKenzie S."/>
            <person name="Amaro C."/>
        </authorList>
    </citation>
    <scope>NUCLEOTIDE SEQUENCE</scope>
</reference>
<accession>A0A0E9QPY0</accession>
<sequence>MLLIEAPFWNWKVKISHVP</sequence>
<reference evidence="1" key="1">
    <citation type="submission" date="2014-11" db="EMBL/GenBank/DDBJ databases">
        <authorList>
            <person name="Amaro Gonzalez C."/>
        </authorList>
    </citation>
    <scope>NUCLEOTIDE SEQUENCE</scope>
</reference>
<organism evidence="1">
    <name type="scientific">Anguilla anguilla</name>
    <name type="common">European freshwater eel</name>
    <name type="synonym">Muraena anguilla</name>
    <dbReference type="NCBI Taxonomy" id="7936"/>
    <lineage>
        <taxon>Eukaryota</taxon>
        <taxon>Metazoa</taxon>
        <taxon>Chordata</taxon>
        <taxon>Craniata</taxon>
        <taxon>Vertebrata</taxon>
        <taxon>Euteleostomi</taxon>
        <taxon>Actinopterygii</taxon>
        <taxon>Neopterygii</taxon>
        <taxon>Teleostei</taxon>
        <taxon>Anguilliformes</taxon>
        <taxon>Anguillidae</taxon>
        <taxon>Anguilla</taxon>
    </lineage>
</organism>
<name>A0A0E9QPY0_ANGAN</name>
<proteinExistence type="predicted"/>
<dbReference type="EMBL" id="GBXM01089728">
    <property type="protein sequence ID" value="JAH18849.1"/>
    <property type="molecule type" value="Transcribed_RNA"/>
</dbReference>
<evidence type="ECO:0000313" key="1">
    <source>
        <dbReference type="EMBL" id="JAH18849.1"/>
    </source>
</evidence>
<dbReference type="AlphaFoldDB" id="A0A0E9QPY0"/>